<evidence type="ECO:0000256" key="3">
    <source>
        <dbReference type="ARBA" id="ARBA00022723"/>
    </source>
</evidence>
<dbReference type="EMBL" id="CP037867">
    <property type="protein sequence ID" value="QBM30532.1"/>
    <property type="molecule type" value="Genomic_DNA"/>
</dbReference>
<evidence type="ECO:0000256" key="4">
    <source>
        <dbReference type="ARBA" id="ARBA00022801"/>
    </source>
</evidence>
<keyword evidence="10" id="KW-1185">Reference proteome</keyword>
<dbReference type="AlphaFoldDB" id="A0A4P6X1S8"/>
<reference evidence="9 10" key="1">
    <citation type="submission" date="2019-03" db="EMBL/GenBank/DDBJ databases">
        <authorList>
            <person name="Sebastian G."/>
            <person name="Baumann P."/>
            <person name="Ruckert C."/>
            <person name="Kalinowski J."/>
            <person name="Nebel B."/>
            <person name="Takors R."/>
            <person name="Blombach B."/>
        </authorList>
    </citation>
    <scope>NUCLEOTIDE SEQUENCE [LARGE SCALE GENOMIC DNA]</scope>
    <source>
        <strain evidence="9 10">DSM 1084</strain>
    </source>
</reference>
<dbReference type="GO" id="GO:0004222">
    <property type="term" value="F:metalloendopeptidase activity"/>
    <property type="evidence" value="ECO:0007669"/>
    <property type="project" value="InterPro"/>
</dbReference>
<evidence type="ECO:0000256" key="2">
    <source>
        <dbReference type="ARBA" id="ARBA00022670"/>
    </source>
</evidence>
<name>A0A4P6X1S8_HYDPS</name>
<evidence type="ECO:0000256" key="5">
    <source>
        <dbReference type="ARBA" id="ARBA00022833"/>
    </source>
</evidence>
<dbReference type="PANTHER" id="PTHR22726:SF1">
    <property type="entry name" value="METALLOENDOPEPTIDASE OMA1, MITOCHONDRIAL"/>
    <property type="match status" value="1"/>
</dbReference>
<keyword evidence="3" id="KW-0479">Metal-binding</keyword>
<protein>
    <submittedName>
        <fullName evidence="9">TPR repeat-containing protein YfgC</fullName>
    </submittedName>
</protein>
<keyword evidence="7" id="KW-0732">Signal</keyword>
<evidence type="ECO:0000256" key="7">
    <source>
        <dbReference type="SAM" id="SignalP"/>
    </source>
</evidence>
<evidence type="ECO:0000313" key="10">
    <source>
        <dbReference type="Proteomes" id="UP000293912"/>
    </source>
</evidence>
<organism evidence="9 10">
    <name type="scientific">Hydrogenophaga pseudoflava</name>
    <name type="common">Pseudomonas carboxydoflava</name>
    <dbReference type="NCBI Taxonomy" id="47421"/>
    <lineage>
        <taxon>Bacteria</taxon>
        <taxon>Pseudomonadati</taxon>
        <taxon>Pseudomonadota</taxon>
        <taxon>Betaproteobacteria</taxon>
        <taxon>Burkholderiales</taxon>
        <taxon>Comamonadaceae</taxon>
        <taxon>Hydrogenophaga</taxon>
    </lineage>
</organism>
<evidence type="ECO:0000313" key="9">
    <source>
        <dbReference type="EMBL" id="QBM30532.1"/>
    </source>
</evidence>
<keyword evidence="4" id="KW-0378">Hydrolase</keyword>
<keyword evidence="2" id="KW-0645">Protease</keyword>
<feature type="signal peptide" evidence="7">
    <location>
        <begin position="1"/>
        <end position="35"/>
    </location>
</feature>
<dbReference type="KEGG" id="hpse:HPF_22785"/>
<dbReference type="InterPro" id="IPR051156">
    <property type="entry name" value="Mito/Outer_Membr_Metalloprot"/>
</dbReference>
<dbReference type="GO" id="GO:0046872">
    <property type="term" value="F:metal ion binding"/>
    <property type="evidence" value="ECO:0007669"/>
    <property type="project" value="UniProtKB-KW"/>
</dbReference>
<dbReference type="GO" id="GO:0016020">
    <property type="term" value="C:membrane"/>
    <property type="evidence" value="ECO:0007669"/>
    <property type="project" value="TreeGrafter"/>
</dbReference>
<dbReference type="Gene3D" id="3.30.2010.10">
    <property type="entry name" value="Metalloproteases ('zincins'), catalytic domain"/>
    <property type="match status" value="1"/>
</dbReference>
<keyword evidence="6" id="KW-0482">Metalloprotease</keyword>
<feature type="domain" description="Peptidase M48" evidence="8">
    <location>
        <begin position="109"/>
        <end position="275"/>
    </location>
</feature>
<accession>A0A4P6X1S8</accession>
<dbReference type="PANTHER" id="PTHR22726">
    <property type="entry name" value="METALLOENDOPEPTIDASE OMA1"/>
    <property type="match status" value="1"/>
</dbReference>
<evidence type="ECO:0000259" key="8">
    <source>
        <dbReference type="Pfam" id="PF01435"/>
    </source>
</evidence>
<evidence type="ECO:0000256" key="1">
    <source>
        <dbReference type="ARBA" id="ARBA00001947"/>
    </source>
</evidence>
<dbReference type="GO" id="GO:0051603">
    <property type="term" value="P:proteolysis involved in protein catabolic process"/>
    <property type="evidence" value="ECO:0007669"/>
    <property type="project" value="TreeGrafter"/>
</dbReference>
<proteinExistence type="predicted"/>
<dbReference type="Proteomes" id="UP000293912">
    <property type="component" value="Chromosome"/>
</dbReference>
<dbReference type="InterPro" id="IPR001915">
    <property type="entry name" value="Peptidase_M48"/>
</dbReference>
<sequence precursor="true">MVFHARPPLSPRFRRWSVAVLAAALLLPPSAGTRAQSGVNLPSLGDGAGMSIAAERRLGDSIARDIYRDPDYLDDPVLVDYLQTLWQPLLGAARARGDVPPELSDRLAWQLLISRDKRVNAFALPGGYLGVHLGLVAATESSAELASVLAHELSHVSQRHIARMLTKQDQAAPWLMGAMILGVLAARANVDVANAAIAGSQAVAIQNQLNFSRDMEREADRVGFGVLTGAGFEPLGFVTMFEKLQQAARLNDDGSFPYLRSHPLTSERMADMRARVPLAEAPLAGPRVGAPVTGPAATPPKALHSLMAARARVLSENGPDRQRAWLQAGQAPNAAPAAQYAAALSAHRLGQSAQALSIARQGRAAAAPGTQDAWALLQLEILVGPNARALNDASLATLRDQALAGSTRADLLFGAQAALASQGALAGAAARLQAWVVAQPKDAQAWQTLSRMQAALGQRLRSVRSEAEARAAQMDYGGALDRLRAAQMLPPADRNADPMELAIVDVRRREVEELLRDSARQE</sequence>
<dbReference type="RefSeq" id="WP_133157940.1">
    <property type="nucleotide sequence ID" value="NZ_CP037867.1"/>
</dbReference>
<feature type="chain" id="PRO_5020617046" evidence="7">
    <location>
        <begin position="36"/>
        <end position="522"/>
    </location>
</feature>
<gene>
    <name evidence="9" type="primary">yfgC3</name>
    <name evidence="9" type="ORF">HPF_22785</name>
</gene>
<comment type="cofactor">
    <cofactor evidence="1">
        <name>Zn(2+)</name>
        <dbReference type="ChEBI" id="CHEBI:29105"/>
    </cofactor>
</comment>
<keyword evidence="5" id="KW-0862">Zinc</keyword>
<evidence type="ECO:0000256" key="6">
    <source>
        <dbReference type="ARBA" id="ARBA00023049"/>
    </source>
</evidence>
<dbReference type="Pfam" id="PF01435">
    <property type="entry name" value="Peptidase_M48"/>
    <property type="match status" value="1"/>
</dbReference>